<accession>A0A0B6ZAK5</accession>
<feature type="non-terminal residue" evidence="1">
    <location>
        <position position="1"/>
    </location>
</feature>
<name>A0A0B6ZAK5_9EUPU</name>
<evidence type="ECO:0000313" key="1">
    <source>
        <dbReference type="EMBL" id="CEK64961.1"/>
    </source>
</evidence>
<organism evidence="1">
    <name type="scientific">Arion vulgaris</name>
    <dbReference type="NCBI Taxonomy" id="1028688"/>
    <lineage>
        <taxon>Eukaryota</taxon>
        <taxon>Metazoa</taxon>
        <taxon>Spiralia</taxon>
        <taxon>Lophotrochozoa</taxon>
        <taxon>Mollusca</taxon>
        <taxon>Gastropoda</taxon>
        <taxon>Heterobranchia</taxon>
        <taxon>Euthyneura</taxon>
        <taxon>Panpulmonata</taxon>
        <taxon>Eupulmonata</taxon>
        <taxon>Stylommatophora</taxon>
        <taxon>Helicina</taxon>
        <taxon>Arionoidea</taxon>
        <taxon>Arionidae</taxon>
        <taxon>Arion</taxon>
    </lineage>
</organism>
<gene>
    <name evidence="1" type="primary">ORF53456</name>
</gene>
<sequence>INVTQIERHTDREVHVRQIGRQTAHGQRGTRHTVRETDIKRTDRHMSYGQRENVRKIERQMSHRETHLNRHRDKCEQTWIDR</sequence>
<dbReference type="AlphaFoldDB" id="A0A0B6ZAK5"/>
<reference evidence="1" key="1">
    <citation type="submission" date="2014-12" db="EMBL/GenBank/DDBJ databases">
        <title>Insight into the proteome of Arion vulgaris.</title>
        <authorList>
            <person name="Aradska J."/>
            <person name="Bulat T."/>
            <person name="Smidak R."/>
            <person name="Sarate P."/>
            <person name="Gangsoo J."/>
            <person name="Sialana F."/>
            <person name="Bilban M."/>
            <person name="Lubec G."/>
        </authorList>
    </citation>
    <scope>NUCLEOTIDE SEQUENCE</scope>
    <source>
        <tissue evidence="1">Skin</tissue>
    </source>
</reference>
<dbReference type="EMBL" id="HACG01018096">
    <property type="protein sequence ID" value="CEK64961.1"/>
    <property type="molecule type" value="Transcribed_RNA"/>
</dbReference>
<proteinExistence type="predicted"/>
<protein>
    <submittedName>
        <fullName evidence="1">Uncharacterized protein</fullName>
    </submittedName>
</protein>